<proteinExistence type="predicted"/>
<reference evidence="2" key="1">
    <citation type="submission" date="2016-11" db="UniProtKB">
        <authorList>
            <consortium name="WormBaseParasite"/>
        </authorList>
    </citation>
    <scope>IDENTIFICATION</scope>
</reference>
<evidence type="ECO:0000313" key="1">
    <source>
        <dbReference type="Proteomes" id="UP000095283"/>
    </source>
</evidence>
<sequence length="42" mass="4906">MAIVLYLNYSDSDWKAETKRALNHLNTYSDEVFGFLANNAYF</sequence>
<dbReference type="AlphaFoldDB" id="A0A1I7W8H5"/>
<dbReference type="WBParaSite" id="Hba_00926">
    <property type="protein sequence ID" value="Hba_00926"/>
    <property type="gene ID" value="Hba_00926"/>
</dbReference>
<accession>A0A1I7W8H5</accession>
<name>A0A1I7W8H5_HETBA</name>
<dbReference type="Proteomes" id="UP000095283">
    <property type="component" value="Unplaced"/>
</dbReference>
<protein>
    <submittedName>
        <fullName evidence="2">TIR domain-containing protein</fullName>
    </submittedName>
</protein>
<organism evidence="1 2">
    <name type="scientific">Heterorhabditis bacteriophora</name>
    <name type="common">Entomopathogenic nematode worm</name>
    <dbReference type="NCBI Taxonomy" id="37862"/>
    <lineage>
        <taxon>Eukaryota</taxon>
        <taxon>Metazoa</taxon>
        <taxon>Ecdysozoa</taxon>
        <taxon>Nematoda</taxon>
        <taxon>Chromadorea</taxon>
        <taxon>Rhabditida</taxon>
        <taxon>Rhabditina</taxon>
        <taxon>Rhabditomorpha</taxon>
        <taxon>Strongyloidea</taxon>
        <taxon>Heterorhabditidae</taxon>
        <taxon>Heterorhabditis</taxon>
    </lineage>
</organism>
<keyword evidence="1" id="KW-1185">Reference proteome</keyword>
<evidence type="ECO:0000313" key="2">
    <source>
        <dbReference type="WBParaSite" id="Hba_00926"/>
    </source>
</evidence>